<proteinExistence type="predicted"/>
<protein>
    <submittedName>
        <fullName evidence="1">Uncharacterized protein</fullName>
    </submittedName>
</protein>
<dbReference type="InterPro" id="IPR006311">
    <property type="entry name" value="TAT_signal"/>
</dbReference>
<reference evidence="1" key="1">
    <citation type="submission" date="2022-12" db="EMBL/GenBank/DDBJ databases">
        <title>New Phytohabitans aurantiacus sp. RD004123 nov., an actinomycete isolated from soil.</title>
        <authorList>
            <person name="Triningsih D.W."/>
            <person name="Harunari E."/>
            <person name="Igarashi Y."/>
        </authorList>
    </citation>
    <scope>NUCLEOTIDE SEQUENCE</scope>
    <source>
        <strain evidence="1">RD004123</strain>
    </source>
</reference>
<dbReference type="EMBL" id="BSDI01000036">
    <property type="protein sequence ID" value="GLI00803.1"/>
    <property type="molecule type" value="Genomic_DNA"/>
</dbReference>
<accession>A0ABQ5R2L6</accession>
<comment type="caution">
    <text evidence="1">The sequence shown here is derived from an EMBL/GenBank/DDBJ whole genome shotgun (WGS) entry which is preliminary data.</text>
</comment>
<name>A0ABQ5R2L6_9ACTN</name>
<gene>
    <name evidence="1" type="ORF">Pa4123_60790</name>
</gene>
<evidence type="ECO:0000313" key="2">
    <source>
        <dbReference type="Proteomes" id="UP001144280"/>
    </source>
</evidence>
<organism evidence="1 2">
    <name type="scientific">Phytohabitans aurantiacus</name>
    <dbReference type="NCBI Taxonomy" id="3016789"/>
    <lineage>
        <taxon>Bacteria</taxon>
        <taxon>Bacillati</taxon>
        <taxon>Actinomycetota</taxon>
        <taxon>Actinomycetes</taxon>
        <taxon>Micromonosporales</taxon>
        <taxon>Micromonosporaceae</taxon>
    </lineage>
</organism>
<evidence type="ECO:0000313" key="1">
    <source>
        <dbReference type="EMBL" id="GLI00803.1"/>
    </source>
</evidence>
<keyword evidence="2" id="KW-1185">Reference proteome</keyword>
<dbReference type="PROSITE" id="PS51318">
    <property type="entry name" value="TAT"/>
    <property type="match status" value="1"/>
</dbReference>
<sequence length="195" mass="20898">MRIRQWMVKGDDAMTLSRRDAIRRIGGTGLAVVTGSVLALSLESPALAAQSNWRWCHLCEGLWFNGHTFKGACAGNGGGSHHSDGSGNYSLLFAADAGTGQTNWRYCHLCEGLWFNGHMFKGACPGNGNLSHHSDGSGDYKIESASVGGGQSNWRYCHLCEGMWFNGHAFKGACPGNGGGSHQSDESGNYQLRQV</sequence>
<dbReference type="Proteomes" id="UP001144280">
    <property type="component" value="Unassembled WGS sequence"/>
</dbReference>